<dbReference type="Pfam" id="PF14488">
    <property type="entry name" value="DUF4434"/>
    <property type="match status" value="1"/>
</dbReference>
<keyword evidence="2" id="KW-0119">Carbohydrate metabolism</keyword>
<feature type="compositionally biased region" description="Basic and acidic residues" evidence="3">
    <location>
        <begin position="65"/>
        <end position="74"/>
    </location>
</feature>
<feature type="compositionally biased region" description="Polar residues" evidence="3">
    <location>
        <begin position="886"/>
        <end position="899"/>
    </location>
</feature>
<evidence type="ECO:0000313" key="5">
    <source>
        <dbReference type="EMBL" id="MBP2471570.1"/>
    </source>
</evidence>
<name>A0ABS5A4S5_9PSEU</name>
<gene>
    <name evidence="5" type="ORF">JOF53_000442</name>
</gene>
<dbReference type="EMBL" id="JAGIOO010000001">
    <property type="protein sequence ID" value="MBP2471570.1"/>
    <property type="molecule type" value="Genomic_DNA"/>
</dbReference>
<dbReference type="InterPro" id="IPR013783">
    <property type="entry name" value="Ig-like_fold"/>
</dbReference>
<dbReference type="Proteomes" id="UP001519363">
    <property type="component" value="Unassembled WGS sequence"/>
</dbReference>
<dbReference type="InterPro" id="IPR036116">
    <property type="entry name" value="FN3_sf"/>
</dbReference>
<keyword evidence="6" id="KW-1185">Reference proteome</keyword>
<keyword evidence="2" id="KW-0624">Polysaccharide degradation</keyword>
<keyword evidence="1" id="KW-0378">Hydrolase</keyword>
<dbReference type="InterPro" id="IPR029476">
    <property type="entry name" value="DNase_NucA_NucB"/>
</dbReference>
<evidence type="ECO:0000259" key="4">
    <source>
        <dbReference type="PROSITE" id="PS50853"/>
    </source>
</evidence>
<dbReference type="InterPro" id="IPR027849">
    <property type="entry name" value="DUF4434"/>
</dbReference>
<dbReference type="SUPFAM" id="SSF51445">
    <property type="entry name" value="(Trans)glycosidases"/>
    <property type="match status" value="1"/>
</dbReference>
<dbReference type="PROSITE" id="PS50853">
    <property type="entry name" value="FN3"/>
    <property type="match status" value="1"/>
</dbReference>
<evidence type="ECO:0000256" key="3">
    <source>
        <dbReference type="SAM" id="MobiDB-lite"/>
    </source>
</evidence>
<dbReference type="CDD" id="cd00063">
    <property type="entry name" value="FN3"/>
    <property type="match status" value="1"/>
</dbReference>
<evidence type="ECO:0000256" key="1">
    <source>
        <dbReference type="ARBA" id="ARBA00023295"/>
    </source>
</evidence>
<organism evidence="5 6">
    <name type="scientific">Crossiella equi</name>
    <dbReference type="NCBI Taxonomy" id="130796"/>
    <lineage>
        <taxon>Bacteria</taxon>
        <taxon>Bacillati</taxon>
        <taxon>Actinomycetota</taxon>
        <taxon>Actinomycetes</taxon>
        <taxon>Pseudonocardiales</taxon>
        <taxon>Pseudonocardiaceae</taxon>
        <taxon>Crossiella</taxon>
    </lineage>
</organism>
<feature type="domain" description="Fibronectin type-III" evidence="4">
    <location>
        <begin position="814"/>
        <end position="902"/>
    </location>
</feature>
<proteinExistence type="predicted"/>
<dbReference type="InterPro" id="IPR003961">
    <property type="entry name" value="FN3_dom"/>
</dbReference>
<dbReference type="SMART" id="SM00060">
    <property type="entry name" value="FN3"/>
    <property type="match status" value="1"/>
</dbReference>
<feature type="region of interest" description="Disordered" evidence="3">
    <location>
        <begin position="886"/>
        <end position="906"/>
    </location>
</feature>
<reference evidence="5 6" key="1">
    <citation type="submission" date="2021-03" db="EMBL/GenBank/DDBJ databases">
        <title>Sequencing the genomes of 1000 actinobacteria strains.</title>
        <authorList>
            <person name="Klenk H.-P."/>
        </authorList>
    </citation>
    <scope>NUCLEOTIDE SEQUENCE [LARGE SCALE GENOMIC DNA]</scope>
    <source>
        <strain evidence="5 6">DSM 44580</strain>
    </source>
</reference>
<sequence length="1067" mass="116604">MVTLCAATTALSPVALGAPRELNPPQAQVANGALLARFVLGGPAQPKGTPKPGRSRAVPGADALAEAKARDSRSYQDSSKVGTDGELEAASTAWPDAPSGPWVDDCLNSADAHSKYGRTYNRFQWCSRFRLGGEYYQASSGGLQYKGTSTIEYDAIALGSDTTRGIRLYFRARPGTADYSGWANPAERAQAPGLNLHLSAHCEQTQDYCYPLGSEQVQTFDDWDEDASWHTWEVRSTDRDATGGDKVTEHRWFFGIGGSGGGYVGGSVASPPKPIRCDAASYFKVRSQRYNLACVFSDVLPFLQYRIADSAVRGVAQHIDEAFATPNATYPTSTTTKNIPGQYQGTNPPLHRLGKKSEAAKQNASTKESACRKRGEYALTGHPTFSRSTLDCDEYPFHITAEGAANPNWDFSVKAVDAGQNRSAGSKLRWFLQNNRILLGNDPFWVDIPDGASATSRGRTSAETRTAPAGQLAVAAEPPPPVPPFSGSLSGSFIQPDLVDGWTDGKLAEEMTMMKDLRMTQVVLQWAANNHDKREQGTKTAVFPTSQPGYRQVTSTDVVGRTLAKAQDAGLEVWMGLPVSDKWWEVYAHDRSWLLNEAATAKAFARELWSKYGHHSSFKGWYLSFELDNVNFSDNASQVNMIDFYREVLDELRLVTGDKPIVIAPFYNDVNRGLPGWQNPEAWRDMWTRLLLEADVDVIALQDGVGAGHADPATMAEWFAAMSDAMEYADSQAVLVSDTETFFVGASGLQPMTTRAMVTSMKALWARVDGLWSFSFNHYQSPRSKFASPPYLRGYQQWLANVLGNGGDGETPTTPTGLSASVVSPQTVHLSWNRSTDATSGIAGYHIYRDGELVADWLHDGSGFIDRQLDGGRTYQWVVKAFDGSGNESADSNTVSATTPPFPPAPVNHARCGATEPGQRGCPYTLTPGSAAAAPEYPDDGGTELTDGKLGPELYGPEWQGRNAVGEYGVVIDLGERKQIREINSRWFQVRQDYAFLPPKVEYFVSDQPDSGFVLAESIDIPPVSRHIQAKTYRSIDRQNLWGRYVKVVVDGGTAWTLADEVEVRGL</sequence>
<evidence type="ECO:0000256" key="2">
    <source>
        <dbReference type="ARBA" id="ARBA00023326"/>
    </source>
</evidence>
<comment type="caution">
    <text evidence="5">The sequence shown here is derived from an EMBL/GenBank/DDBJ whole genome shotgun (WGS) entry which is preliminary data.</text>
</comment>
<dbReference type="SUPFAM" id="SSF49265">
    <property type="entry name" value="Fibronectin type III"/>
    <property type="match status" value="1"/>
</dbReference>
<dbReference type="InterPro" id="IPR017853">
    <property type="entry name" value="GH"/>
</dbReference>
<dbReference type="Gene3D" id="2.60.40.10">
    <property type="entry name" value="Immunoglobulins"/>
    <property type="match status" value="1"/>
</dbReference>
<accession>A0ABS5A4S5</accession>
<evidence type="ECO:0000313" key="6">
    <source>
        <dbReference type="Proteomes" id="UP001519363"/>
    </source>
</evidence>
<protein>
    <recommendedName>
        <fullName evidence="4">Fibronectin type-III domain-containing protein</fullName>
    </recommendedName>
</protein>
<dbReference type="RefSeq" id="WP_086782748.1">
    <property type="nucleotide sequence ID" value="NZ_JAGIOO010000001.1"/>
</dbReference>
<dbReference type="Pfam" id="PF14040">
    <property type="entry name" value="DNase_NucA_NucB"/>
    <property type="match status" value="1"/>
</dbReference>
<dbReference type="Gene3D" id="3.20.20.80">
    <property type="entry name" value="Glycosidases"/>
    <property type="match status" value="1"/>
</dbReference>
<feature type="region of interest" description="Disordered" evidence="3">
    <location>
        <begin position="41"/>
        <end position="96"/>
    </location>
</feature>
<keyword evidence="1" id="KW-0326">Glycosidase</keyword>